<name>A0A927AX28_9BACT</name>
<dbReference type="Proteomes" id="UP000653797">
    <property type="component" value="Unassembled WGS sequence"/>
</dbReference>
<dbReference type="Gene3D" id="3.40.50.1240">
    <property type="entry name" value="Phosphoglycerate mutase-like"/>
    <property type="match status" value="1"/>
</dbReference>
<evidence type="ECO:0000313" key="2">
    <source>
        <dbReference type="Proteomes" id="UP000653797"/>
    </source>
</evidence>
<accession>A0A927AX28</accession>
<dbReference type="RefSeq" id="WP_191036960.1">
    <property type="nucleotide sequence ID" value="NZ_JACXAA010000001.1"/>
</dbReference>
<dbReference type="EMBL" id="JACXAA010000001">
    <property type="protein sequence ID" value="MBD2751307.1"/>
    <property type="molecule type" value="Genomic_DNA"/>
</dbReference>
<protein>
    <submittedName>
        <fullName evidence="1">Histidine phosphatase family protein</fullName>
    </submittedName>
</protein>
<dbReference type="SUPFAM" id="SSF53254">
    <property type="entry name" value="Phosphoglycerate mutase-like"/>
    <property type="match status" value="1"/>
</dbReference>
<sequence>MKIRFIRHSKVVFKWKAIYDSSSFDLACVNYDSSPVQSGERVQSAEKIAYISSLKRSEETANALFHEGIEWVKTDLLNEIPLRSFVDTKLKLPTILWMIVGRVQWYLNASRQAETRKKTKERINSFLNHIEGKQQDCLVIGHGFYFWELITEMKKRKIMGDMKRRIKNEELREFTYSIIPNKAVDR</sequence>
<dbReference type="InterPro" id="IPR013078">
    <property type="entry name" value="His_Pase_superF_clade-1"/>
</dbReference>
<comment type="caution">
    <text evidence="1">The sequence shown here is derived from an EMBL/GenBank/DDBJ whole genome shotgun (WGS) entry which is preliminary data.</text>
</comment>
<dbReference type="InterPro" id="IPR029033">
    <property type="entry name" value="His_PPase_superfam"/>
</dbReference>
<keyword evidence="2" id="KW-1185">Reference proteome</keyword>
<dbReference type="Pfam" id="PF00300">
    <property type="entry name" value="His_Phos_1"/>
    <property type="match status" value="1"/>
</dbReference>
<proteinExistence type="predicted"/>
<reference evidence="1" key="1">
    <citation type="submission" date="2020-09" db="EMBL/GenBank/DDBJ databases">
        <authorList>
            <person name="Kim M.K."/>
        </authorList>
    </citation>
    <scope>NUCLEOTIDE SEQUENCE</scope>
    <source>
        <strain evidence="1">BT704</strain>
    </source>
</reference>
<gene>
    <name evidence="1" type="ORF">IC230_00270</name>
</gene>
<organism evidence="1 2">
    <name type="scientific">Spirosoma validum</name>
    <dbReference type="NCBI Taxonomy" id="2771355"/>
    <lineage>
        <taxon>Bacteria</taxon>
        <taxon>Pseudomonadati</taxon>
        <taxon>Bacteroidota</taxon>
        <taxon>Cytophagia</taxon>
        <taxon>Cytophagales</taxon>
        <taxon>Cytophagaceae</taxon>
        <taxon>Spirosoma</taxon>
    </lineage>
</organism>
<dbReference type="AlphaFoldDB" id="A0A927AX28"/>
<evidence type="ECO:0000313" key="1">
    <source>
        <dbReference type="EMBL" id="MBD2751307.1"/>
    </source>
</evidence>